<evidence type="ECO:0000313" key="7">
    <source>
        <dbReference type="EMBL" id="MST62439.1"/>
    </source>
</evidence>
<dbReference type="GO" id="GO:0016020">
    <property type="term" value="C:membrane"/>
    <property type="evidence" value="ECO:0007669"/>
    <property type="project" value="UniProtKB-SubCell"/>
</dbReference>
<dbReference type="Pfam" id="PF01794">
    <property type="entry name" value="Ferric_reduct"/>
    <property type="match status" value="1"/>
</dbReference>
<keyword evidence="2 5" id="KW-0812">Transmembrane</keyword>
<feature type="transmembrane region" description="Helical" evidence="5">
    <location>
        <begin position="138"/>
        <end position="157"/>
    </location>
</feature>
<evidence type="ECO:0000256" key="5">
    <source>
        <dbReference type="SAM" id="Phobius"/>
    </source>
</evidence>
<feature type="transmembrane region" description="Helical" evidence="5">
    <location>
        <begin position="26"/>
        <end position="47"/>
    </location>
</feature>
<feature type="transmembrane region" description="Helical" evidence="5">
    <location>
        <begin position="96"/>
        <end position="118"/>
    </location>
</feature>
<organism evidence="7 8">
    <name type="scientific">Peptostreptococcus porci</name>
    <dbReference type="NCBI Taxonomy" id="2652282"/>
    <lineage>
        <taxon>Bacteria</taxon>
        <taxon>Bacillati</taxon>
        <taxon>Bacillota</taxon>
        <taxon>Clostridia</taxon>
        <taxon>Peptostreptococcales</taxon>
        <taxon>Peptostreptococcaceae</taxon>
        <taxon>Peptostreptococcus</taxon>
    </lineage>
</organism>
<evidence type="ECO:0000259" key="6">
    <source>
        <dbReference type="Pfam" id="PF01794"/>
    </source>
</evidence>
<dbReference type="RefSeq" id="WP_154537823.1">
    <property type="nucleotide sequence ID" value="NZ_VUNE01000002.1"/>
</dbReference>
<feature type="domain" description="Ferric oxidoreductase" evidence="6">
    <location>
        <begin position="68"/>
        <end position="186"/>
    </location>
</feature>
<feature type="transmembrane region" description="Helical" evidence="5">
    <location>
        <begin position="178"/>
        <end position="195"/>
    </location>
</feature>
<keyword evidence="8" id="KW-1185">Reference proteome</keyword>
<dbReference type="AlphaFoldDB" id="A0A6N7XGV4"/>
<dbReference type="Proteomes" id="UP000440713">
    <property type="component" value="Unassembled WGS sequence"/>
</dbReference>
<name>A0A6N7XGV4_9FIRM</name>
<sequence length="241" mass="27927">MYIIVCLTIVTLLSYFLSDYIKKYSINTYIVVSTLSLMAIIHAILILNGNSIEYVVGLKQLMRAIDSGAMGGAVFILVMYMGVFDMKKAYQRKLRVIRAELSIIGCIITFPHNVHYLFSFIMNSGSIVKARDFTVWTNLMMFAAAIIAIIIMIPLFITSFRYFRKKISAKAWKNLQEYAYIFYAMIFIQVMMVYLGRPSSLVRNLNLLFYFLIFTSYTVLKIKMVCEKRRLKIEKLAANKY</sequence>
<protein>
    <recommendedName>
        <fullName evidence="6">Ferric oxidoreductase domain-containing protein</fullName>
    </recommendedName>
</protein>
<dbReference type="InterPro" id="IPR013130">
    <property type="entry name" value="Fe3_Rdtase_TM_dom"/>
</dbReference>
<proteinExistence type="predicted"/>
<reference evidence="7 8" key="1">
    <citation type="submission" date="2019-08" db="EMBL/GenBank/DDBJ databases">
        <title>In-depth cultivation of the pig gut microbiome towards novel bacterial diversity and tailored functional studies.</title>
        <authorList>
            <person name="Wylensek D."/>
            <person name="Hitch T.C.A."/>
            <person name="Clavel T."/>
        </authorList>
    </citation>
    <scope>NUCLEOTIDE SEQUENCE [LARGE SCALE GENOMIC DNA]</scope>
    <source>
        <strain evidence="7 8">WCA-SAB-591-4A-A</strain>
    </source>
</reference>
<keyword evidence="4 5" id="KW-0472">Membrane</keyword>
<evidence type="ECO:0000256" key="4">
    <source>
        <dbReference type="ARBA" id="ARBA00023136"/>
    </source>
</evidence>
<comment type="caution">
    <text evidence="7">The sequence shown here is derived from an EMBL/GenBank/DDBJ whole genome shotgun (WGS) entry which is preliminary data.</text>
</comment>
<evidence type="ECO:0000313" key="8">
    <source>
        <dbReference type="Proteomes" id="UP000440713"/>
    </source>
</evidence>
<feature type="transmembrane region" description="Helical" evidence="5">
    <location>
        <begin position="67"/>
        <end position="84"/>
    </location>
</feature>
<comment type="subcellular location">
    <subcellularLocation>
        <location evidence="1">Membrane</location>
        <topology evidence="1">Multi-pass membrane protein</topology>
    </subcellularLocation>
</comment>
<keyword evidence="3 5" id="KW-1133">Transmembrane helix</keyword>
<evidence type="ECO:0000256" key="2">
    <source>
        <dbReference type="ARBA" id="ARBA00022692"/>
    </source>
</evidence>
<dbReference type="EMBL" id="VUNE01000002">
    <property type="protein sequence ID" value="MST62439.1"/>
    <property type="molecule type" value="Genomic_DNA"/>
</dbReference>
<evidence type="ECO:0000256" key="1">
    <source>
        <dbReference type="ARBA" id="ARBA00004141"/>
    </source>
</evidence>
<gene>
    <name evidence="7" type="ORF">FYJ71_05545</name>
</gene>
<accession>A0A6N7XGV4</accession>
<feature type="transmembrane region" description="Helical" evidence="5">
    <location>
        <begin position="207"/>
        <end position="226"/>
    </location>
</feature>
<evidence type="ECO:0000256" key="3">
    <source>
        <dbReference type="ARBA" id="ARBA00022989"/>
    </source>
</evidence>